<organism evidence="8 9">
    <name type="scientific">Hymenobacter gelipurpurascens</name>
    <dbReference type="NCBI Taxonomy" id="89968"/>
    <lineage>
        <taxon>Bacteria</taxon>
        <taxon>Pseudomonadati</taxon>
        <taxon>Bacteroidota</taxon>
        <taxon>Cytophagia</taxon>
        <taxon>Cytophagales</taxon>
        <taxon>Hymenobacteraceae</taxon>
        <taxon>Hymenobacter</taxon>
    </lineage>
</organism>
<evidence type="ECO:0000256" key="7">
    <source>
        <dbReference type="SAM" id="Phobius"/>
    </source>
</evidence>
<protein>
    <submittedName>
        <fullName evidence="8">Membrane protein involved in the export of O-antigen and teichoic acid</fullName>
    </submittedName>
</protein>
<dbReference type="PANTHER" id="PTHR30250">
    <property type="entry name" value="PST FAMILY PREDICTED COLANIC ACID TRANSPORTER"/>
    <property type="match status" value="1"/>
</dbReference>
<dbReference type="EMBL" id="FYEW01000001">
    <property type="protein sequence ID" value="SNC66430.1"/>
    <property type="molecule type" value="Genomic_DNA"/>
</dbReference>
<dbReference type="InterPro" id="IPR050833">
    <property type="entry name" value="Poly_Biosynth_Transport"/>
</dbReference>
<dbReference type="Pfam" id="PF13440">
    <property type="entry name" value="Polysacc_synt_3"/>
    <property type="match status" value="1"/>
</dbReference>
<feature type="transmembrane region" description="Helical" evidence="7">
    <location>
        <begin position="445"/>
        <end position="469"/>
    </location>
</feature>
<dbReference type="RefSeq" id="WP_088842850.1">
    <property type="nucleotide sequence ID" value="NZ_FYEW01000001.1"/>
</dbReference>
<feature type="transmembrane region" description="Helical" evidence="7">
    <location>
        <begin position="21"/>
        <end position="39"/>
    </location>
</feature>
<feature type="transmembrane region" description="Helical" evidence="7">
    <location>
        <begin position="153"/>
        <end position="171"/>
    </location>
</feature>
<gene>
    <name evidence="8" type="ORF">SAMN06265337_1608</name>
</gene>
<feature type="transmembrane region" description="Helical" evidence="7">
    <location>
        <begin position="331"/>
        <end position="351"/>
    </location>
</feature>
<feature type="transmembrane region" description="Helical" evidence="7">
    <location>
        <begin position="123"/>
        <end position="141"/>
    </location>
</feature>
<dbReference type="Proteomes" id="UP000198131">
    <property type="component" value="Unassembled WGS sequence"/>
</dbReference>
<evidence type="ECO:0000256" key="5">
    <source>
        <dbReference type="ARBA" id="ARBA00022989"/>
    </source>
</evidence>
<keyword evidence="3" id="KW-1003">Cell membrane</keyword>
<feature type="transmembrane region" description="Helical" evidence="7">
    <location>
        <begin position="177"/>
        <end position="198"/>
    </location>
</feature>
<dbReference type="PANTHER" id="PTHR30250:SF10">
    <property type="entry name" value="LIPOPOLYSACCHARIDE BIOSYNTHESIS PROTEIN WZXC"/>
    <property type="match status" value="1"/>
</dbReference>
<evidence type="ECO:0000256" key="2">
    <source>
        <dbReference type="ARBA" id="ARBA00007430"/>
    </source>
</evidence>
<evidence type="ECO:0000313" key="8">
    <source>
        <dbReference type="EMBL" id="SNC66430.1"/>
    </source>
</evidence>
<evidence type="ECO:0000256" key="6">
    <source>
        <dbReference type="ARBA" id="ARBA00023136"/>
    </source>
</evidence>
<keyword evidence="4 7" id="KW-0812">Transmembrane</keyword>
<name>A0A212TKL4_9BACT</name>
<evidence type="ECO:0000313" key="9">
    <source>
        <dbReference type="Proteomes" id="UP000198131"/>
    </source>
</evidence>
<evidence type="ECO:0000256" key="1">
    <source>
        <dbReference type="ARBA" id="ARBA00004651"/>
    </source>
</evidence>
<feature type="transmembrane region" description="Helical" evidence="7">
    <location>
        <begin position="85"/>
        <end position="111"/>
    </location>
</feature>
<feature type="transmembrane region" description="Helical" evidence="7">
    <location>
        <begin position="250"/>
        <end position="277"/>
    </location>
</feature>
<comment type="similarity">
    <text evidence="2">Belongs to the polysaccharide synthase family.</text>
</comment>
<keyword evidence="5 7" id="KW-1133">Transmembrane helix</keyword>
<evidence type="ECO:0000256" key="4">
    <source>
        <dbReference type="ARBA" id="ARBA00022692"/>
    </source>
</evidence>
<keyword evidence="6 7" id="KW-0472">Membrane</keyword>
<sequence>MASTPKASLTSATLRGMQWTTLATIATAVMQIGYTAVMARLLDPAAFGLVAMAGVVLRFGGYFAEMGLGHALVQRPQLTPYTIRAVFTASMVLGIAVAGIMWLLAPLAVFFLKNEGVVPLVRALSLGFVVNAAGMTASSLLRRELQFDTLAKIDIAAYVLAYGGLGIGLAWAGAGVWSLIAASLAQQFLVTVFAYATVRHSVKFLLGWEHYAPLLSYGGQVSVISFLEFLNTNMDTLLIGRLLGSAPLGIYNRAYMLLYLPAYFLSFSVGKVAFPAFSQLQEDPRRLGAVYLTCTTLVASLILPLCAGVAIAAPEIVRVLLGPRWTEAVPVLQVLSLAIPLIMTTLFAGIVADARANLRQKMALNLQYITLLVLLFLGLYRFGLLGIAAAIGLGEIARAGLYMRLTHQDLQLSFRQLLGVYGPGLRGALGVGLTLLLVSEIIRPLALPGLVALLLQMVMGAVSLGILLFRWPSPELRPWLLRALHAVYQQRLVPQRIRMLLDRYFVFLEQTEPQPAAA</sequence>
<evidence type="ECO:0000256" key="3">
    <source>
        <dbReference type="ARBA" id="ARBA00022475"/>
    </source>
</evidence>
<dbReference type="OrthoDB" id="9770347at2"/>
<dbReference type="GO" id="GO:0005886">
    <property type="term" value="C:plasma membrane"/>
    <property type="evidence" value="ECO:0007669"/>
    <property type="project" value="UniProtKB-SubCell"/>
</dbReference>
<feature type="transmembrane region" description="Helical" evidence="7">
    <location>
        <begin position="417"/>
        <end position="439"/>
    </location>
</feature>
<reference evidence="9" key="1">
    <citation type="submission" date="2017-06" db="EMBL/GenBank/DDBJ databases">
        <authorList>
            <person name="Varghese N."/>
            <person name="Submissions S."/>
        </authorList>
    </citation>
    <scope>NUCLEOTIDE SEQUENCE [LARGE SCALE GENOMIC DNA]</scope>
    <source>
        <strain evidence="9">DSM 11116</strain>
    </source>
</reference>
<dbReference type="CDD" id="cd13127">
    <property type="entry name" value="MATE_tuaB_like"/>
    <property type="match status" value="1"/>
</dbReference>
<proteinExistence type="inferred from homology"/>
<keyword evidence="9" id="KW-1185">Reference proteome</keyword>
<dbReference type="AlphaFoldDB" id="A0A212TKL4"/>
<comment type="subcellular location">
    <subcellularLocation>
        <location evidence="1">Cell membrane</location>
        <topology evidence="1">Multi-pass membrane protein</topology>
    </subcellularLocation>
</comment>
<feature type="transmembrane region" description="Helical" evidence="7">
    <location>
        <begin position="45"/>
        <end position="64"/>
    </location>
</feature>
<feature type="transmembrane region" description="Helical" evidence="7">
    <location>
        <begin position="289"/>
        <end position="311"/>
    </location>
</feature>
<accession>A0A212TKL4</accession>
<feature type="transmembrane region" description="Helical" evidence="7">
    <location>
        <begin position="210"/>
        <end position="230"/>
    </location>
</feature>